<keyword evidence="2" id="KW-1185">Reference proteome</keyword>
<gene>
    <name evidence="1" type="ORF">EPD60_07555</name>
</gene>
<dbReference type="RefSeq" id="WP_131448463.1">
    <property type="nucleotide sequence ID" value="NZ_SJZI01000012.1"/>
</dbReference>
<name>A0A4R1BGR1_9BACT</name>
<reference evidence="1 2" key="1">
    <citation type="submission" date="2019-03" db="EMBL/GenBank/DDBJ databases">
        <authorList>
            <person name="Kim M.K.M."/>
        </authorList>
    </citation>
    <scope>NUCLEOTIDE SEQUENCE [LARGE SCALE GENOMIC DNA]</scope>
    <source>
        <strain evidence="1 2">17J68-12</strain>
    </source>
</reference>
<sequence length="336" mass="38398">YYPFGMQMPGRSFAAEKGYRYGFNGKENDQDINIGMLDFGGRMNDVRIAKWFSIDPQSSLLPNFSPYSFVNNDPIRYIDPDGNFLLDVHRRIVRNALFNFQIKFVDERTSGGGMFRDRYLNGSLTAGFSRGIRGEANNWDKWVIIGGYGGVVYPDWHEQDNKSSHFDQMNYAQIMENFNRIKTQTTALIDNYKLSGGIKSDDQAHNLGFEIGKKLHAVADFYSHSNYVELYTEMYGKVKDLSTIPTLDETMSNMKYEKFAEKLKRDLKTGRYPGEGAGSHKEMNHDVGAGSTYTIIAPDTRGKKVSYNTRAAEAVATKASKEYWLKVKNQIEDRKR</sequence>
<dbReference type="InterPro" id="IPR022385">
    <property type="entry name" value="Rhs_assc_core"/>
</dbReference>
<dbReference type="NCBIfam" id="TIGR03696">
    <property type="entry name" value="Rhs_assc_core"/>
    <property type="match status" value="1"/>
</dbReference>
<evidence type="ECO:0000313" key="1">
    <source>
        <dbReference type="EMBL" id="TCJ16389.1"/>
    </source>
</evidence>
<evidence type="ECO:0008006" key="3">
    <source>
        <dbReference type="Google" id="ProtNLM"/>
    </source>
</evidence>
<feature type="non-terminal residue" evidence="1">
    <location>
        <position position="1"/>
    </location>
</feature>
<evidence type="ECO:0000313" key="2">
    <source>
        <dbReference type="Proteomes" id="UP000295334"/>
    </source>
</evidence>
<dbReference type="Gene3D" id="2.180.10.10">
    <property type="entry name" value="RHS repeat-associated core"/>
    <property type="match status" value="1"/>
</dbReference>
<organism evidence="1 2">
    <name type="scientific">Flaviaesturariibacter flavus</name>
    <dbReference type="NCBI Taxonomy" id="2502780"/>
    <lineage>
        <taxon>Bacteria</taxon>
        <taxon>Pseudomonadati</taxon>
        <taxon>Bacteroidota</taxon>
        <taxon>Chitinophagia</taxon>
        <taxon>Chitinophagales</taxon>
        <taxon>Chitinophagaceae</taxon>
        <taxon>Flaviaestuariibacter</taxon>
    </lineage>
</organism>
<dbReference type="Proteomes" id="UP000295334">
    <property type="component" value="Unassembled WGS sequence"/>
</dbReference>
<proteinExistence type="predicted"/>
<dbReference type="OrthoDB" id="667524at2"/>
<dbReference type="EMBL" id="SJZI01000012">
    <property type="protein sequence ID" value="TCJ16389.1"/>
    <property type="molecule type" value="Genomic_DNA"/>
</dbReference>
<accession>A0A4R1BGR1</accession>
<dbReference type="AlphaFoldDB" id="A0A4R1BGR1"/>
<protein>
    <recommendedName>
        <fullName evidence="3">RHS repeat-associated core domain-containing protein</fullName>
    </recommendedName>
</protein>
<comment type="caution">
    <text evidence="1">The sequence shown here is derived from an EMBL/GenBank/DDBJ whole genome shotgun (WGS) entry which is preliminary data.</text>
</comment>